<sequence length="253" mass="28618">MSSQESSQDNLDYTEPFILMKVDPNSSSVISARTFSARTQARIQVRVPQSLHVIGSTDYSQRATLSDHASSSGISSESNIPFRLMDLPIEIRSIIYRFAVTIPDGILCKKDEVLRLPALTFVSKEIRQEALKAFFRFNEFVFDSFALSSVEHWLSSKVVNAHLQFIQAITFRLSLEGTQQLRHIALIGWTPLLARIPLSSFEFYSVRFEGQINLQEEQMKAAFALGREAHEKGTKKGALYQEAGLWCARLPRV</sequence>
<reference evidence="1" key="1">
    <citation type="submission" date="2024-02" db="EMBL/GenBank/DDBJ databases">
        <title>Metagenome Assembled Genome of Zalaria obscura JY119.</title>
        <authorList>
            <person name="Vighnesh L."/>
            <person name="Jagadeeshwari U."/>
            <person name="Venkata Ramana C."/>
            <person name="Sasikala C."/>
        </authorList>
    </citation>
    <scope>NUCLEOTIDE SEQUENCE</scope>
    <source>
        <strain evidence="1">JY119</strain>
    </source>
</reference>
<dbReference type="Proteomes" id="UP001320706">
    <property type="component" value="Unassembled WGS sequence"/>
</dbReference>
<evidence type="ECO:0000313" key="1">
    <source>
        <dbReference type="EMBL" id="KAK8213504.1"/>
    </source>
</evidence>
<keyword evidence="2" id="KW-1185">Reference proteome</keyword>
<organism evidence="1 2">
    <name type="scientific">Zalaria obscura</name>
    <dbReference type="NCBI Taxonomy" id="2024903"/>
    <lineage>
        <taxon>Eukaryota</taxon>
        <taxon>Fungi</taxon>
        <taxon>Dikarya</taxon>
        <taxon>Ascomycota</taxon>
        <taxon>Pezizomycotina</taxon>
        <taxon>Dothideomycetes</taxon>
        <taxon>Dothideomycetidae</taxon>
        <taxon>Dothideales</taxon>
        <taxon>Zalariaceae</taxon>
        <taxon>Zalaria</taxon>
    </lineage>
</organism>
<gene>
    <name evidence="1" type="ORF">M8818_002806</name>
</gene>
<dbReference type="EMBL" id="JAMKPW020000011">
    <property type="protein sequence ID" value="KAK8213504.1"/>
    <property type="molecule type" value="Genomic_DNA"/>
</dbReference>
<proteinExistence type="predicted"/>
<accession>A0ACC3SHK0</accession>
<name>A0ACC3SHK0_9PEZI</name>
<protein>
    <submittedName>
        <fullName evidence="1">Uncharacterized protein</fullName>
    </submittedName>
</protein>
<comment type="caution">
    <text evidence="1">The sequence shown here is derived from an EMBL/GenBank/DDBJ whole genome shotgun (WGS) entry which is preliminary data.</text>
</comment>
<evidence type="ECO:0000313" key="2">
    <source>
        <dbReference type="Proteomes" id="UP001320706"/>
    </source>
</evidence>